<reference evidence="2" key="1">
    <citation type="submission" date="2025-08" db="UniProtKB">
        <authorList>
            <consortium name="Ensembl"/>
        </authorList>
    </citation>
    <scope>IDENTIFICATION</scope>
</reference>
<evidence type="ECO:0000313" key="3">
    <source>
        <dbReference type="Proteomes" id="UP000694567"/>
    </source>
</evidence>
<evidence type="ECO:0000256" key="1">
    <source>
        <dbReference type="SAM" id="MobiDB-lite"/>
    </source>
</evidence>
<feature type="region of interest" description="Disordered" evidence="1">
    <location>
        <begin position="53"/>
        <end position="73"/>
    </location>
</feature>
<reference evidence="2" key="2">
    <citation type="submission" date="2025-09" db="UniProtKB">
        <authorList>
            <consortium name="Ensembl"/>
        </authorList>
    </citation>
    <scope>IDENTIFICATION</scope>
</reference>
<sequence length="107" mass="11525">MRLPFVLLENLTLTEEPGETQGQQWTGSPSVCFKGANSKQGYQVAAPAWLPAMGNGTQRDAPGQGQHRRPGNSLGMWGLREVAVMPWSGNRDVKLLCSVVNFAGVAD</sequence>
<organism evidence="2 3">
    <name type="scientific">Bubo bubo</name>
    <name type="common">Eurasian eagle-owl</name>
    <name type="synonym">Strix bubo</name>
    <dbReference type="NCBI Taxonomy" id="30461"/>
    <lineage>
        <taxon>Eukaryota</taxon>
        <taxon>Metazoa</taxon>
        <taxon>Chordata</taxon>
        <taxon>Craniata</taxon>
        <taxon>Vertebrata</taxon>
        <taxon>Euteleostomi</taxon>
        <taxon>Archelosauria</taxon>
        <taxon>Archosauria</taxon>
        <taxon>Dinosauria</taxon>
        <taxon>Saurischia</taxon>
        <taxon>Theropoda</taxon>
        <taxon>Coelurosauria</taxon>
        <taxon>Aves</taxon>
        <taxon>Neognathae</taxon>
        <taxon>Neoaves</taxon>
        <taxon>Telluraves</taxon>
        <taxon>Strigiformes</taxon>
        <taxon>Strigidae</taxon>
        <taxon>Bubo</taxon>
    </lineage>
</organism>
<keyword evidence="3" id="KW-1185">Reference proteome</keyword>
<proteinExistence type="predicted"/>
<accession>A0A8C0EUB5</accession>
<name>A0A8C0EUB5_BUBBB</name>
<dbReference type="Ensembl" id="ENSBOBT00000006577.1">
    <property type="protein sequence ID" value="ENSBOBP00000006407.1"/>
    <property type="gene ID" value="ENSBOBG00000004210.1"/>
</dbReference>
<dbReference type="AlphaFoldDB" id="A0A8C0EUB5"/>
<protein>
    <submittedName>
        <fullName evidence="2">Uncharacterized protein</fullName>
    </submittedName>
</protein>
<evidence type="ECO:0000313" key="2">
    <source>
        <dbReference type="Ensembl" id="ENSBOBP00000006407.1"/>
    </source>
</evidence>
<dbReference type="Proteomes" id="UP000694567">
    <property type="component" value="Unplaced"/>
</dbReference>